<reference evidence="2" key="1">
    <citation type="submission" date="2020-09" db="EMBL/GenBank/DDBJ databases">
        <title>Clinical and molecular characterization of Acinetobacter seifertii in Taiwan.</title>
        <authorList>
            <person name="Li L.-H."/>
            <person name="Yang Y.-S."/>
            <person name="Sun J.-R."/>
            <person name="Huang T.-W."/>
            <person name="Huang W.-C."/>
            <person name="Wang Y.-C."/>
            <person name="Kuo T.-H."/>
            <person name="Kuo S.-C."/>
            <person name="Chen T.-L."/>
        </authorList>
    </citation>
    <scope>NUCLEOTIDE SEQUENCE [LARGE SCALE GENOMIC DNA]</scope>
    <source>
        <strain evidence="2">AS72</strain>
    </source>
</reference>
<accession>A0A7H2Z097</accession>
<dbReference type="EMBL" id="CP061565">
    <property type="protein sequence ID" value="QNX10310.1"/>
    <property type="molecule type" value="Genomic_DNA"/>
</dbReference>
<name>A0A7H2Z097_9GAMM</name>
<reference evidence="1 2" key="2">
    <citation type="submission" date="2020-09" db="EMBL/GenBank/DDBJ databases">
        <authorList>
            <person name="Chen F.-J."/>
            <person name="Lee Y.-T."/>
        </authorList>
    </citation>
    <scope>NUCLEOTIDE SEQUENCE [LARGE SCALE GENOMIC DNA]</scope>
    <source>
        <strain evidence="1 2">AS72</strain>
    </source>
</reference>
<protein>
    <submittedName>
        <fullName evidence="1">Uncharacterized protein</fullName>
    </submittedName>
</protein>
<organism evidence="1 2">
    <name type="scientific">Acinetobacter seifertii</name>
    <dbReference type="NCBI Taxonomy" id="1530123"/>
    <lineage>
        <taxon>Bacteria</taxon>
        <taxon>Pseudomonadati</taxon>
        <taxon>Pseudomonadota</taxon>
        <taxon>Gammaproteobacteria</taxon>
        <taxon>Moraxellales</taxon>
        <taxon>Moraxellaceae</taxon>
        <taxon>Acinetobacter</taxon>
        <taxon>Acinetobacter calcoaceticus/baumannii complex</taxon>
    </lineage>
</organism>
<gene>
    <name evidence="1" type="ORF">IC795_06325</name>
</gene>
<proteinExistence type="predicted"/>
<evidence type="ECO:0000313" key="2">
    <source>
        <dbReference type="Proteomes" id="UP000516745"/>
    </source>
</evidence>
<sequence>MIKLMPDYQCFPLWEYDEFGLVANLNPEDLPISKVLIDKLILWSDMYDETLCLDDPINSAFKSIQDERKFKLLGSELFDLLREELTGQYDVIYQS</sequence>
<dbReference type="Proteomes" id="UP000516745">
    <property type="component" value="Chromosome"/>
</dbReference>
<evidence type="ECO:0000313" key="1">
    <source>
        <dbReference type="EMBL" id="QNX10310.1"/>
    </source>
</evidence>
<dbReference type="AlphaFoldDB" id="A0A7H2Z097"/>